<feature type="transmembrane region" description="Helical" evidence="1">
    <location>
        <begin position="46"/>
        <end position="68"/>
    </location>
</feature>
<protein>
    <submittedName>
        <fullName evidence="2">Uncharacterized protein</fullName>
    </submittedName>
</protein>
<keyword evidence="3" id="KW-1185">Reference proteome</keyword>
<evidence type="ECO:0000313" key="3">
    <source>
        <dbReference type="Proteomes" id="UP000001556"/>
    </source>
</evidence>
<dbReference type="Proteomes" id="UP000001556">
    <property type="component" value="Chromosome"/>
</dbReference>
<dbReference type="RefSeq" id="WP_011878432.1">
    <property type="nucleotide sequence ID" value="NC_009253.1"/>
</dbReference>
<dbReference type="OrthoDB" id="9918986at2"/>
<dbReference type="AlphaFoldDB" id="A4J6C3"/>
<dbReference type="EMBL" id="CP000612">
    <property type="protein sequence ID" value="ABO50626.1"/>
    <property type="molecule type" value="Genomic_DNA"/>
</dbReference>
<evidence type="ECO:0000256" key="1">
    <source>
        <dbReference type="SAM" id="Phobius"/>
    </source>
</evidence>
<proteinExistence type="predicted"/>
<keyword evidence="1" id="KW-0812">Transmembrane</keyword>
<keyword evidence="1" id="KW-0472">Membrane</keyword>
<sequence length="81" mass="9192">MSKSRSNVNLYTQKDSKVTPEERWWLGLDTIIHLWSEECAQGMAEYGLILAIIVLFLLLPFTNMVNAIPSGIQPISDKLLE</sequence>
<keyword evidence="1" id="KW-1133">Transmembrane helix</keyword>
<gene>
    <name evidence="2" type="ordered locus">Dred_2109</name>
</gene>
<reference evidence="2 3" key="1">
    <citation type="submission" date="2007-03" db="EMBL/GenBank/DDBJ databases">
        <title>Complete sequence of Desulfotomaculum reducens MI-1.</title>
        <authorList>
            <consortium name="US DOE Joint Genome Institute"/>
            <person name="Copeland A."/>
            <person name="Lucas S."/>
            <person name="Lapidus A."/>
            <person name="Barry K."/>
            <person name="Detter J.C."/>
            <person name="Glavina del Rio T."/>
            <person name="Hammon N."/>
            <person name="Israni S."/>
            <person name="Dalin E."/>
            <person name="Tice H."/>
            <person name="Pitluck S."/>
            <person name="Sims D."/>
            <person name="Brettin T."/>
            <person name="Bruce D."/>
            <person name="Han C."/>
            <person name="Tapia R."/>
            <person name="Schmutz J."/>
            <person name="Larimer F."/>
            <person name="Land M."/>
            <person name="Hauser L."/>
            <person name="Kyrpides N."/>
            <person name="Kim E."/>
            <person name="Tebo B.M."/>
            <person name="Richardson P."/>
        </authorList>
    </citation>
    <scope>NUCLEOTIDE SEQUENCE [LARGE SCALE GENOMIC DNA]</scope>
    <source>
        <strain evidence="2 3">MI-1</strain>
    </source>
</reference>
<dbReference type="HOGENOM" id="CLU_2568312_0_0_9"/>
<accession>A4J6C3</accession>
<evidence type="ECO:0000313" key="2">
    <source>
        <dbReference type="EMBL" id="ABO50626.1"/>
    </source>
</evidence>
<dbReference type="STRING" id="349161.Dred_2109"/>
<organism evidence="2 3">
    <name type="scientific">Desulforamulus reducens (strain ATCC BAA-1160 / DSM 100696 / MI-1)</name>
    <name type="common">Desulfotomaculum reducens</name>
    <dbReference type="NCBI Taxonomy" id="349161"/>
    <lineage>
        <taxon>Bacteria</taxon>
        <taxon>Bacillati</taxon>
        <taxon>Bacillota</taxon>
        <taxon>Clostridia</taxon>
        <taxon>Eubacteriales</taxon>
        <taxon>Peptococcaceae</taxon>
        <taxon>Desulforamulus</taxon>
    </lineage>
</organism>
<dbReference type="KEGG" id="drm:Dred_2109"/>
<name>A4J6C3_DESRM</name>